<organism evidence="1">
    <name type="scientific">Cacopsylla melanoneura</name>
    <dbReference type="NCBI Taxonomy" id="428564"/>
    <lineage>
        <taxon>Eukaryota</taxon>
        <taxon>Metazoa</taxon>
        <taxon>Ecdysozoa</taxon>
        <taxon>Arthropoda</taxon>
        <taxon>Hexapoda</taxon>
        <taxon>Insecta</taxon>
        <taxon>Pterygota</taxon>
        <taxon>Neoptera</taxon>
        <taxon>Paraneoptera</taxon>
        <taxon>Hemiptera</taxon>
        <taxon>Sternorrhyncha</taxon>
        <taxon>Psylloidea</taxon>
        <taxon>Psyllidae</taxon>
        <taxon>Psyllinae</taxon>
        <taxon>Cacopsylla</taxon>
    </lineage>
</organism>
<reference evidence="1" key="1">
    <citation type="submission" date="2021-05" db="EMBL/GenBank/DDBJ databases">
        <authorList>
            <person name="Alioto T."/>
            <person name="Alioto T."/>
            <person name="Gomez Garrido J."/>
        </authorList>
    </citation>
    <scope>NUCLEOTIDE SEQUENCE</scope>
</reference>
<sequence length="105" mass="12174">MYLLIWNMDRTHSCGINQLLEGVSNKCEQTVTTVWSMALLELTLHTYNISNRLDRHFCDFANEPFVLENGYSNFFGDIFKRIHPLKISKTYPPKSSGHFSVSYPP</sequence>
<name>A0A8D8Z615_9HEMI</name>
<dbReference type="AlphaFoldDB" id="A0A8D8Z615"/>
<protein>
    <submittedName>
        <fullName evidence="1">Uncharacterized protein</fullName>
    </submittedName>
</protein>
<accession>A0A8D8Z615</accession>
<evidence type="ECO:0000313" key="1">
    <source>
        <dbReference type="EMBL" id="CAG6741589.1"/>
    </source>
</evidence>
<proteinExistence type="predicted"/>
<dbReference type="EMBL" id="HBUF01427682">
    <property type="protein sequence ID" value="CAG6741589.1"/>
    <property type="molecule type" value="Transcribed_RNA"/>
</dbReference>